<feature type="signal peptide" evidence="5">
    <location>
        <begin position="1"/>
        <end position="19"/>
    </location>
</feature>
<dbReference type="InterPro" id="IPR036249">
    <property type="entry name" value="Thioredoxin-like_sf"/>
</dbReference>
<keyword evidence="2" id="KW-0676">Redox-active center</keyword>
<dbReference type="SUPFAM" id="SSF52833">
    <property type="entry name" value="Thioredoxin-like"/>
    <property type="match status" value="1"/>
</dbReference>
<dbReference type="OrthoDB" id="9784896at2"/>
<feature type="chain" id="PRO_5020208043" description="Thiol:disulfide interchange protein" evidence="5">
    <location>
        <begin position="20"/>
        <end position="208"/>
    </location>
</feature>
<dbReference type="PIRSF" id="PIRSF001488">
    <property type="entry name" value="Tdi_protein"/>
    <property type="match status" value="1"/>
</dbReference>
<dbReference type="EMBL" id="CP034900">
    <property type="protein sequence ID" value="QCI16093.1"/>
    <property type="molecule type" value="Genomic_DNA"/>
</dbReference>
<evidence type="ECO:0000313" key="8">
    <source>
        <dbReference type="Proteomes" id="UP000298654"/>
    </source>
</evidence>
<name>A0A4D6XIP9_9GAMM</name>
<dbReference type="InterPro" id="IPR023205">
    <property type="entry name" value="DsbA/DsbL"/>
</dbReference>
<keyword evidence="3" id="KW-1015">Disulfide bond</keyword>
<dbReference type="PANTHER" id="PTHR35891:SF2">
    <property type="entry name" value="THIOL:DISULFIDE INTERCHANGE PROTEIN DSBA"/>
    <property type="match status" value="1"/>
</dbReference>
<evidence type="ECO:0000256" key="3">
    <source>
        <dbReference type="PIRNR" id="PIRNR001488"/>
    </source>
</evidence>
<accession>A0A4D6XIP9</accession>
<dbReference type="CDD" id="cd03019">
    <property type="entry name" value="DsbA_DsbA"/>
    <property type="match status" value="1"/>
</dbReference>
<evidence type="ECO:0000313" key="7">
    <source>
        <dbReference type="EMBL" id="QCI16093.1"/>
    </source>
</evidence>
<protein>
    <recommendedName>
        <fullName evidence="3">Thiol:disulfide interchange protein</fullName>
    </recommendedName>
</protein>
<reference evidence="7 8" key="1">
    <citation type="submission" date="2018-12" db="EMBL/GenBank/DDBJ databases">
        <authorList>
            <person name="Chong R.A."/>
        </authorList>
    </citation>
    <scope>NUCLEOTIDE SEQUENCE [LARGE SCALE GENOMIC DNA]</scope>
    <source>
        <strain evidence="7 8">Aar</strain>
    </source>
</reference>
<feature type="disulfide bond" description="Redox-active" evidence="4">
    <location>
        <begin position="48"/>
        <end position="51"/>
    </location>
</feature>
<evidence type="ECO:0000256" key="5">
    <source>
        <dbReference type="SAM" id="SignalP"/>
    </source>
</evidence>
<evidence type="ECO:0000259" key="6">
    <source>
        <dbReference type="Pfam" id="PF13462"/>
    </source>
</evidence>
<evidence type="ECO:0000256" key="2">
    <source>
        <dbReference type="ARBA" id="ARBA00023284"/>
    </source>
</evidence>
<dbReference type="RefSeq" id="WP_158364663.1">
    <property type="nucleotide sequence ID" value="NZ_CP034900.1"/>
</dbReference>
<dbReference type="PANTHER" id="PTHR35891">
    <property type="entry name" value="THIOL:DISULFIDE INTERCHANGE PROTEIN DSBA"/>
    <property type="match status" value="1"/>
</dbReference>
<feature type="domain" description="Thioredoxin-like fold" evidence="6">
    <location>
        <begin position="39"/>
        <end position="186"/>
    </location>
</feature>
<keyword evidence="1 5" id="KW-0732">Signal</keyword>
<dbReference type="InterPro" id="IPR050824">
    <property type="entry name" value="Thiol_disulfide_DsbA"/>
</dbReference>
<dbReference type="PROSITE" id="PS00194">
    <property type="entry name" value="THIOREDOXIN_1"/>
    <property type="match status" value="1"/>
</dbReference>
<gene>
    <name evidence="7" type="ORF">D9V59_02165</name>
</gene>
<evidence type="ECO:0000256" key="4">
    <source>
        <dbReference type="PIRSR" id="PIRSR001488-1"/>
    </source>
</evidence>
<reference evidence="7 8" key="2">
    <citation type="submission" date="2019-05" db="EMBL/GenBank/DDBJ databases">
        <title>Genome evolution of the obligate endosymbiont Buchnera aphidicola.</title>
        <authorList>
            <person name="Moran N.A."/>
        </authorList>
    </citation>
    <scope>NUCLEOTIDE SEQUENCE [LARGE SCALE GENOMIC DNA]</scope>
    <source>
        <strain evidence="7 8">Aar</strain>
    </source>
</reference>
<dbReference type="Gene3D" id="3.40.30.10">
    <property type="entry name" value="Glutaredoxin"/>
    <property type="match status" value="1"/>
</dbReference>
<comment type="similarity">
    <text evidence="3">Belongs to the thioredoxin family.</text>
</comment>
<dbReference type="Pfam" id="PF13462">
    <property type="entry name" value="Thioredoxin_4"/>
    <property type="match status" value="1"/>
</dbReference>
<organism evidence="7 8">
    <name type="scientific">Buchnera aphidicola</name>
    <name type="common">Artemisaphis artemisicola</name>
    <dbReference type="NCBI Taxonomy" id="1241836"/>
    <lineage>
        <taxon>Bacteria</taxon>
        <taxon>Pseudomonadati</taxon>
        <taxon>Pseudomonadota</taxon>
        <taxon>Gammaproteobacteria</taxon>
        <taxon>Enterobacterales</taxon>
        <taxon>Erwiniaceae</taxon>
        <taxon>Buchnera</taxon>
    </lineage>
</organism>
<dbReference type="InterPro" id="IPR017937">
    <property type="entry name" value="Thioredoxin_CS"/>
</dbReference>
<dbReference type="AlphaFoldDB" id="A0A4D6XIP9"/>
<dbReference type="InterPro" id="IPR012336">
    <property type="entry name" value="Thioredoxin-like_fold"/>
</dbReference>
<evidence type="ECO:0000256" key="1">
    <source>
        <dbReference type="ARBA" id="ARBA00022729"/>
    </source>
</evidence>
<dbReference type="Proteomes" id="UP000298654">
    <property type="component" value="Chromosome"/>
</dbReference>
<proteinExistence type="inferred from homology"/>
<sequence length="208" mass="24607">MNKILIILCSIFFSYNILANESNNQEYLIKDKSIHNVPKVMDFFSFFCPYCYEFKKNYNIKNLIKNNINKNINIQTYHVDFLGGKLSKILTKSWIIAEQIGIEEKIIIPIFKGIQETHTINNINNIKKIFKQEGKVNKKTFNRFWNSLTIKVLVQKKNKDVKKSHLNHVPTMIINGKYIINYSTIENSFKDHFAEKCVKLIRFLIHKK</sequence>